<keyword evidence="5" id="KW-0372">Hormone</keyword>
<dbReference type="OrthoDB" id="6516235at2759"/>
<dbReference type="EMBL" id="JAGFMF010011752">
    <property type="protein sequence ID" value="KAG8514150.1"/>
    <property type="molecule type" value="Genomic_DNA"/>
</dbReference>
<keyword evidence="16" id="KW-1185">Reference proteome</keyword>
<gene>
    <name evidence="15" type="ORF">J0S82_003750</name>
</gene>
<keyword evidence="8" id="KW-1015">Disulfide bond</keyword>
<dbReference type="SUPFAM" id="SSF57501">
    <property type="entry name" value="Cystine-knot cytokines"/>
    <property type="match status" value="2"/>
</dbReference>
<reference evidence="15" key="1">
    <citation type="journal article" date="2021" name="Evol. Appl.">
        <title>The genome of the Pyrenean desman and the effects of bottlenecks and inbreeding on the genomic landscape of an endangered species.</title>
        <authorList>
            <person name="Escoda L."/>
            <person name="Castresana J."/>
        </authorList>
    </citation>
    <scope>NUCLEOTIDE SEQUENCE</scope>
    <source>
        <strain evidence="15">IBE-C5619</strain>
    </source>
</reference>
<feature type="domain" description="TGF-beta family profile" evidence="14">
    <location>
        <begin position="237"/>
        <end position="357"/>
    </location>
</feature>
<evidence type="ECO:0000313" key="16">
    <source>
        <dbReference type="Proteomes" id="UP000700334"/>
    </source>
</evidence>
<keyword evidence="7 11" id="KW-0339">Growth factor</keyword>
<feature type="signal peptide" evidence="13">
    <location>
        <begin position="1"/>
        <end position="29"/>
    </location>
</feature>
<evidence type="ECO:0000256" key="8">
    <source>
        <dbReference type="ARBA" id="ARBA00023157"/>
    </source>
</evidence>
<dbReference type="SMART" id="SM00204">
    <property type="entry name" value="TGFB"/>
    <property type="match status" value="2"/>
</dbReference>
<sequence>RASPSMLSSRHLAFLFLALATMATPRADSQCLGCGGPALDLESQRELLLDLAKRSILDKLHLSQRPNLSRRVSRAALRTVLQRLRGTPRGPLWETDRGQEYEIISFAETGLSDVNQTRLDFHFSSDRTSGGVEVQQARLMFFVQLPPSAIWTLKVRVLVVGPQDTNLTLATQQLLEVNASGWHQLLLGPEAQAACSRGHLTLELIPEGQVAQSSVFLAGAAHRPFVAAQVRDGGKHRVRRRGIDCQGGSRMCCRQEFFVDFREIGWHDWIIQPEGYAMNFCTGQCPQHVAGMPGIAASFHTAVLNLLKVNTAAGTTAGGSCCVPTARRPLSLLYYDKNSNIVKTDIPDMVVEAWTLAGQHGARGCLVTQHCHMVDTGGTEARAPECDLPLRGDLARHHSYIPPPPHPPHHRPALLHIVLQSNWTLGSQHRQGQGVTSVLCGTATLAWTRGLHSSHPSQPLTPVPTLLLEIKRPEFFWLRDSQRNKLQRRWLGKLGDGSNAGKPPFPPCSSGSPRPWRLSMQSHSTERATAMQVSTKSMGRSDAQLQLVLLWALVWTQGTRSACPSCGDPTLAPQAERALVLELAKQKILEGLHLTSRPRITQPPPQAALTRALRNLQLGSEAPVKGEEVISFATIADASTSACGSMLTFHLSTPRSHHLHHARLWLHVLPSLPGTLYLRIFRWGPRGRRPGSQGLLAEHQMTAPGWHALPLPSSGLRSEESGVLRLQLDCSPLDSNHTAQAQQLLDTAGDRRPFLELKVRPKEPGAGRARRRTPTCDPETPLCCRRDHYVDFQELGWQDWILQPEGYQLNYCSGQCPPHLAGSPGIAASFHSAVFSLLKANHPWTLSTSCCVPTARRPLSLLYLDRDGNVVKTDVPDMVVEACGCS</sequence>
<organism evidence="15 16">
    <name type="scientific">Galemys pyrenaicus</name>
    <name type="common">Iberian desman</name>
    <name type="synonym">Pyrenean desman</name>
    <dbReference type="NCBI Taxonomy" id="202257"/>
    <lineage>
        <taxon>Eukaryota</taxon>
        <taxon>Metazoa</taxon>
        <taxon>Chordata</taxon>
        <taxon>Craniata</taxon>
        <taxon>Vertebrata</taxon>
        <taxon>Euteleostomi</taxon>
        <taxon>Mammalia</taxon>
        <taxon>Eutheria</taxon>
        <taxon>Laurasiatheria</taxon>
        <taxon>Eulipotyphla</taxon>
        <taxon>Talpidae</taxon>
        <taxon>Galemys</taxon>
    </lineage>
</organism>
<dbReference type="PROSITE" id="PS51362">
    <property type="entry name" value="TGF_BETA_2"/>
    <property type="match status" value="2"/>
</dbReference>
<keyword evidence="4" id="KW-0964">Secreted</keyword>
<evidence type="ECO:0000256" key="5">
    <source>
        <dbReference type="ARBA" id="ARBA00022702"/>
    </source>
</evidence>
<comment type="similarity">
    <text evidence="3 11">Belongs to the TGF-beta family.</text>
</comment>
<dbReference type="Proteomes" id="UP000700334">
    <property type="component" value="Unassembled WGS sequence"/>
</dbReference>
<dbReference type="InterPro" id="IPR015615">
    <property type="entry name" value="TGF-beta-rel"/>
</dbReference>
<dbReference type="PANTHER" id="PTHR11848:SF6">
    <property type="entry name" value="INHIBIN BETA E CHAIN"/>
    <property type="match status" value="1"/>
</dbReference>
<comment type="function">
    <text evidence="1">Inhibins and activins inhibit and activate, respectively, the secretion of follitropin by the pituitary gland. Inhibins/activins are involved in regulating a number of diverse functions such as hypothalamic and pituitary hormone secretion, gonadal hormone secretion, germ cell development and maturation, erythroid differentiation, insulin secretion, nerve cell survival, embryonic axial development or bone growth, depending on their subunit composition. Inhibins appear to oppose the functions of activins.</text>
</comment>
<dbReference type="AlphaFoldDB" id="A0A8J6ABD9"/>
<evidence type="ECO:0000256" key="10">
    <source>
        <dbReference type="ARBA" id="ARBA00026046"/>
    </source>
</evidence>
<evidence type="ECO:0000256" key="9">
    <source>
        <dbReference type="ARBA" id="ARBA00023180"/>
    </source>
</evidence>
<evidence type="ECO:0000256" key="1">
    <source>
        <dbReference type="ARBA" id="ARBA00002588"/>
    </source>
</evidence>
<comment type="caution">
    <text evidence="15">The sequence shown here is derived from an EMBL/GenBank/DDBJ whole genome shotgun (WGS) entry which is preliminary data.</text>
</comment>
<evidence type="ECO:0000256" key="2">
    <source>
        <dbReference type="ARBA" id="ARBA00004613"/>
    </source>
</evidence>
<feature type="non-terminal residue" evidence="15">
    <location>
        <position position="1"/>
    </location>
</feature>
<dbReference type="InterPro" id="IPR017948">
    <property type="entry name" value="TGFb_CS"/>
</dbReference>
<evidence type="ECO:0000313" key="15">
    <source>
        <dbReference type="EMBL" id="KAG8514150.1"/>
    </source>
</evidence>
<evidence type="ECO:0000256" key="6">
    <source>
        <dbReference type="ARBA" id="ARBA00022729"/>
    </source>
</evidence>
<accession>A0A8J6ABD9</accession>
<dbReference type="GO" id="GO:0005615">
    <property type="term" value="C:extracellular space"/>
    <property type="evidence" value="ECO:0007669"/>
    <property type="project" value="TreeGrafter"/>
</dbReference>
<dbReference type="GO" id="GO:0005179">
    <property type="term" value="F:hormone activity"/>
    <property type="evidence" value="ECO:0007669"/>
    <property type="project" value="UniProtKB-KW"/>
</dbReference>
<evidence type="ECO:0000259" key="14">
    <source>
        <dbReference type="PROSITE" id="PS51362"/>
    </source>
</evidence>
<dbReference type="PROSITE" id="PS00250">
    <property type="entry name" value="TGF_BETA_1"/>
    <property type="match status" value="2"/>
</dbReference>
<dbReference type="InterPro" id="IPR001839">
    <property type="entry name" value="TGF-b_C"/>
</dbReference>
<dbReference type="CDD" id="cd19406">
    <property type="entry name" value="TGF_beta_INHBC_E"/>
    <property type="match status" value="1"/>
</dbReference>
<protein>
    <submittedName>
        <fullName evidence="15">Inhibin beta C chain</fullName>
    </submittedName>
</protein>
<feature type="region of interest" description="Disordered" evidence="12">
    <location>
        <begin position="493"/>
        <end position="524"/>
    </location>
</feature>
<evidence type="ECO:0000256" key="4">
    <source>
        <dbReference type="ARBA" id="ARBA00022525"/>
    </source>
</evidence>
<feature type="chain" id="PRO_5035280217" evidence="13">
    <location>
        <begin position="30"/>
        <end position="886"/>
    </location>
</feature>
<comment type="subcellular location">
    <subcellularLocation>
        <location evidence="2">Secreted</location>
    </subcellularLocation>
</comment>
<evidence type="ECO:0000256" key="12">
    <source>
        <dbReference type="SAM" id="MobiDB-lite"/>
    </source>
</evidence>
<evidence type="ECO:0000256" key="13">
    <source>
        <dbReference type="SAM" id="SignalP"/>
    </source>
</evidence>
<keyword evidence="9" id="KW-0325">Glycoprotein</keyword>
<name>A0A8J6ABD9_GALPY</name>
<proteinExistence type="inferred from homology"/>
<dbReference type="GO" id="GO:0005125">
    <property type="term" value="F:cytokine activity"/>
    <property type="evidence" value="ECO:0007669"/>
    <property type="project" value="TreeGrafter"/>
</dbReference>
<dbReference type="GO" id="GO:0008083">
    <property type="term" value="F:growth factor activity"/>
    <property type="evidence" value="ECO:0007669"/>
    <property type="project" value="UniProtKB-KW"/>
</dbReference>
<comment type="subunit">
    <text evidence="10">Homodimeric or heterodimeric through association with alpha and beta subunits, linked by one or more disulfide bonds. Inhibins are heterodimers of one alpha and one beta subunit. Activins are homo- or heterodimers of beta subunits only.</text>
</comment>
<dbReference type="InterPro" id="IPR001318">
    <property type="entry name" value="Inhibin_betaC"/>
</dbReference>
<evidence type="ECO:0000256" key="7">
    <source>
        <dbReference type="ARBA" id="ARBA00023030"/>
    </source>
</evidence>
<dbReference type="Pfam" id="PF00019">
    <property type="entry name" value="TGF_beta"/>
    <property type="match status" value="2"/>
</dbReference>
<dbReference type="FunFam" id="2.10.90.10:FF:000005">
    <property type="entry name" value="Inhibin beta A chain"/>
    <property type="match status" value="2"/>
</dbReference>
<dbReference type="PANTHER" id="PTHR11848">
    <property type="entry name" value="TGF-BETA FAMILY"/>
    <property type="match status" value="1"/>
</dbReference>
<dbReference type="InterPro" id="IPR029034">
    <property type="entry name" value="Cystine-knot_cytokine"/>
</dbReference>
<evidence type="ECO:0000256" key="3">
    <source>
        <dbReference type="ARBA" id="ARBA00006656"/>
    </source>
</evidence>
<dbReference type="Gene3D" id="2.60.120.970">
    <property type="match status" value="1"/>
</dbReference>
<dbReference type="PRINTS" id="PR00672">
    <property type="entry name" value="INHIBINBC"/>
</dbReference>
<dbReference type="Gene3D" id="2.10.90.10">
    <property type="entry name" value="Cystine-knot cytokines"/>
    <property type="match status" value="2"/>
</dbReference>
<evidence type="ECO:0000256" key="11">
    <source>
        <dbReference type="RuleBase" id="RU000354"/>
    </source>
</evidence>
<feature type="domain" description="TGF-beta family profile" evidence="14">
    <location>
        <begin position="768"/>
        <end position="886"/>
    </location>
</feature>
<keyword evidence="6 13" id="KW-0732">Signal</keyword>